<gene>
    <name evidence="1" type="ORF">D9756_008862</name>
</gene>
<evidence type="ECO:0000313" key="1">
    <source>
        <dbReference type="EMBL" id="KAF5349545.1"/>
    </source>
</evidence>
<organism evidence="1 2">
    <name type="scientific">Leucocoprinus leucothites</name>
    <dbReference type="NCBI Taxonomy" id="201217"/>
    <lineage>
        <taxon>Eukaryota</taxon>
        <taxon>Fungi</taxon>
        <taxon>Dikarya</taxon>
        <taxon>Basidiomycota</taxon>
        <taxon>Agaricomycotina</taxon>
        <taxon>Agaricomycetes</taxon>
        <taxon>Agaricomycetidae</taxon>
        <taxon>Agaricales</taxon>
        <taxon>Agaricineae</taxon>
        <taxon>Agaricaceae</taxon>
        <taxon>Leucocoprinus</taxon>
    </lineage>
</organism>
<comment type="caution">
    <text evidence="1">The sequence shown here is derived from an EMBL/GenBank/DDBJ whole genome shotgun (WGS) entry which is preliminary data.</text>
</comment>
<dbReference type="AlphaFoldDB" id="A0A8H5CX74"/>
<proteinExistence type="predicted"/>
<name>A0A8H5CX74_9AGAR</name>
<keyword evidence="2" id="KW-1185">Reference proteome</keyword>
<reference evidence="1 2" key="1">
    <citation type="journal article" date="2020" name="ISME J.">
        <title>Uncovering the hidden diversity of litter-decomposition mechanisms in mushroom-forming fungi.</title>
        <authorList>
            <person name="Floudas D."/>
            <person name="Bentzer J."/>
            <person name="Ahren D."/>
            <person name="Johansson T."/>
            <person name="Persson P."/>
            <person name="Tunlid A."/>
        </authorList>
    </citation>
    <scope>NUCLEOTIDE SEQUENCE [LARGE SCALE GENOMIC DNA]</scope>
    <source>
        <strain evidence="1 2">CBS 146.42</strain>
    </source>
</reference>
<dbReference type="Proteomes" id="UP000559027">
    <property type="component" value="Unassembled WGS sequence"/>
</dbReference>
<accession>A0A8H5CX74</accession>
<dbReference type="EMBL" id="JAACJO010000016">
    <property type="protein sequence ID" value="KAF5349545.1"/>
    <property type="molecule type" value="Genomic_DNA"/>
</dbReference>
<protein>
    <submittedName>
        <fullName evidence="1">Uncharacterized protein</fullName>
    </submittedName>
</protein>
<evidence type="ECO:0000313" key="2">
    <source>
        <dbReference type="Proteomes" id="UP000559027"/>
    </source>
</evidence>
<sequence>MNSEVTLATSTSYPTPKGQVRLLFKRSDPHHAVLYDEDDVPRYYLDTSDAFSKVKIRDETQKTLIKVNRRMFLHDVFLLADRNNGKPVKVADVLEQAPTTSDGQLSMALHTEQGTYYWHKRRSQHWALYEQLSSSPVAWTETVSGTPATWELIVENQASNVLDYVLASLFYLKASPDCTGAGNGWESMDPRATYLLTK</sequence>
<dbReference type="OrthoDB" id="3256331at2759"/>